<evidence type="ECO:0000313" key="2">
    <source>
        <dbReference type="Proteomes" id="UP000676246"/>
    </source>
</evidence>
<comment type="caution">
    <text evidence="1">The sequence shown here is derived from an EMBL/GenBank/DDBJ whole genome shotgun (WGS) entry which is preliminary data.</text>
</comment>
<sequence>MTTPAFQASSVSARASFLALAVVISLSLLASVGRVADRQYDAAWLAQAQATPVQLAASAVPAAKV</sequence>
<organism evidence="1 2">
    <name type="scientific">Ideonella alba</name>
    <dbReference type="NCBI Taxonomy" id="2824118"/>
    <lineage>
        <taxon>Bacteria</taxon>
        <taxon>Pseudomonadati</taxon>
        <taxon>Pseudomonadota</taxon>
        <taxon>Betaproteobacteria</taxon>
        <taxon>Burkholderiales</taxon>
        <taxon>Sphaerotilaceae</taxon>
        <taxon>Ideonella</taxon>
    </lineage>
</organism>
<dbReference type="EMBL" id="JAGQDD010000031">
    <property type="protein sequence ID" value="MBQ0933529.1"/>
    <property type="molecule type" value="Genomic_DNA"/>
</dbReference>
<name>A0A941BNN7_9BURK</name>
<dbReference type="RefSeq" id="WP_210857190.1">
    <property type="nucleotide sequence ID" value="NZ_JAGQDD010000031.1"/>
</dbReference>
<keyword evidence="2" id="KW-1185">Reference proteome</keyword>
<accession>A0A941BNN7</accession>
<evidence type="ECO:0000313" key="1">
    <source>
        <dbReference type="EMBL" id="MBQ0933529.1"/>
    </source>
</evidence>
<dbReference type="Proteomes" id="UP000676246">
    <property type="component" value="Unassembled WGS sequence"/>
</dbReference>
<gene>
    <name evidence="1" type="ORF">KAK03_23890</name>
</gene>
<protein>
    <submittedName>
        <fullName evidence="1">Uncharacterized protein</fullName>
    </submittedName>
</protein>
<proteinExistence type="predicted"/>
<reference evidence="1 2" key="1">
    <citation type="submission" date="2021-04" db="EMBL/GenBank/DDBJ databases">
        <title>The genome sequence of Ideonella sp. 3Y2.</title>
        <authorList>
            <person name="Liu Y."/>
        </authorList>
    </citation>
    <scope>NUCLEOTIDE SEQUENCE [LARGE SCALE GENOMIC DNA]</scope>
    <source>
        <strain evidence="1 2">3Y2</strain>
    </source>
</reference>
<dbReference type="AlphaFoldDB" id="A0A941BNN7"/>